<evidence type="ECO:0000256" key="1">
    <source>
        <dbReference type="SAM" id="Phobius"/>
    </source>
</evidence>
<keyword evidence="3" id="KW-1185">Reference proteome</keyword>
<protein>
    <submittedName>
        <fullName evidence="2">Uncharacterized protein</fullName>
    </submittedName>
</protein>
<comment type="caution">
    <text evidence="2">The sequence shown here is derived from an EMBL/GenBank/DDBJ whole genome shotgun (WGS) entry which is preliminary data.</text>
</comment>
<organism evidence="2 3">
    <name type="scientific">Favolaschia claudopus</name>
    <dbReference type="NCBI Taxonomy" id="2862362"/>
    <lineage>
        <taxon>Eukaryota</taxon>
        <taxon>Fungi</taxon>
        <taxon>Dikarya</taxon>
        <taxon>Basidiomycota</taxon>
        <taxon>Agaricomycotina</taxon>
        <taxon>Agaricomycetes</taxon>
        <taxon>Agaricomycetidae</taxon>
        <taxon>Agaricales</taxon>
        <taxon>Marasmiineae</taxon>
        <taxon>Mycenaceae</taxon>
        <taxon>Favolaschia</taxon>
    </lineage>
</organism>
<evidence type="ECO:0000313" key="2">
    <source>
        <dbReference type="EMBL" id="KAK6984918.1"/>
    </source>
</evidence>
<dbReference type="EMBL" id="JAWWNJ010000133">
    <property type="protein sequence ID" value="KAK6984918.1"/>
    <property type="molecule type" value="Genomic_DNA"/>
</dbReference>
<accession>A0AAV9ZKZ5</accession>
<name>A0AAV9ZKZ5_9AGAR</name>
<keyword evidence="1" id="KW-0812">Transmembrane</keyword>
<proteinExistence type="predicted"/>
<keyword evidence="1" id="KW-0472">Membrane</keyword>
<gene>
    <name evidence="2" type="ORF">R3P38DRAFT_334961</name>
</gene>
<dbReference type="AlphaFoldDB" id="A0AAV9ZKZ5"/>
<keyword evidence="1" id="KW-1133">Transmembrane helix</keyword>
<reference evidence="2 3" key="1">
    <citation type="journal article" date="2024" name="J Genomics">
        <title>Draft genome sequencing and assembly of Favolaschia claudopus CIRM-BRFM 2984 isolated from oak limbs.</title>
        <authorList>
            <person name="Navarro D."/>
            <person name="Drula E."/>
            <person name="Chaduli D."/>
            <person name="Cazenave R."/>
            <person name="Ahrendt S."/>
            <person name="Wang J."/>
            <person name="Lipzen A."/>
            <person name="Daum C."/>
            <person name="Barry K."/>
            <person name="Grigoriev I.V."/>
            <person name="Favel A."/>
            <person name="Rosso M.N."/>
            <person name="Martin F."/>
        </authorList>
    </citation>
    <scope>NUCLEOTIDE SEQUENCE [LARGE SCALE GENOMIC DNA]</scope>
    <source>
        <strain evidence="2 3">CIRM-BRFM 2984</strain>
    </source>
</reference>
<sequence>MPPFRSLLHTIQSFRLGYNSGPQQPYPGRWTTLLIILFFSLLTGFLVCINVPLSAYDFVEEITFRPNDTVPDPLLSSWLPSVHIAHLQLEIRPANFQRGRHLAP</sequence>
<evidence type="ECO:0000313" key="3">
    <source>
        <dbReference type="Proteomes" id="UP001362999"/>
    </source>
</evidence>
<feature type="transmembrane region" description="Helical" evidence="1">
    <location>
        <begin position="30"/>
        <end position="53"/>
    </location>
</feature>
<dbReference type="Proteomes" id="UP001362999">
    <property type="component" value="Unassembled WGS sequence"/>
</dbReference>